<dbReference type="PANTHER" id="PTHR10151">
    <property type="entry name" value="ECTONUCLEOTIDE PYROPHOSPHATASE/PHOSPHODIESTERASE"/>
    <property type="match status" value="1"/>
</dbReference>
<protein>
    <submittedName>
        <fullName evidence="1">Nucleotide pyrophosphatase/phosphodiesterase family protein</fullName>
    </submittedName>
</protein>
<dbReference type="Pfam" id="PF01663">
    <property type="entry name" value="Phosphodiest"/>
    <property type="match status" value="1"/>
</dbReference>
<dbReference type="PANTHER" id="PTHR10151:SF120">
    <property type="entry name" value="BIS(5'-ADENOSYL)-TRIPHOSPHATASE"/>
    <property type="match status" value="1"/>
</dbReference>
<dbReference type="Gene3D" id="3.30.1360.110">
    <property type="entry name" value="Domain 2, Phosphonoacetate Hydrolase"/>
    <property type="match status" value="1"/>
</dbReference>
<dbReference type="InterPro" id="IPR002591">
    <property type="entry name" value="Phosphodiest/P_Trfase"/>
</dbReference>
<gene>
    <name evidence="1" type="ORF">ABS311_11245</name>
</gene>
<dbReference type="SUPFAM" id="SSF53649">
    <property type="entry name" value="Alkaline phosphatase-like"/>
    <property type="match status" value="1"/>
</dbReference>
<dbReference type="EMBL" id="JBELOE010000212">
    <property type="protein sequence ID" value="MER2492451.1"/>
    <property type="molecule type" value="Genomic_DNA"/>
</dbReference>
<dbReference type="RefSeq" id="WP_350401969.1">
    <property type="nucleotide sequence ID" value="NZ_JBELOE010000212.1"/>
</dbReference>
<organism evidence="1 2">
    <name type="scientific">Catenovulum sediminis</name>
    <dbReference type="NCBI Taxonomy" id="1740262"/>
    <lineage>
        <taxon>Bacteria</taxon>
        <taxon>Pseudomonadati</taxon>
        <taxon>Pseudomonadota</taxon>
        <taxon>Gammaproteobacteria</taxon>
        <taxon>Alteromonadales</taxon>
        <taxon>Alteromonadaceae</taxon>
        <taxon>Catenovulum</taxon>
    </lineage>
</organism>
<proteinExistence type="predicted"/>
<reference evidence="1 2" key="1">
    <citation type="submission" date="2024-06" db="EMBL/GenBank/DDBJ databases">
        <authorList>
            <person name="Chen R.Y."/>
        </authorList>
    </citation>
    <scope>NUCLEOTIDE SEQUENCE [LARGE SCALE GENOMIC DNA]</scope>
    <source>
        <strain evidence="1 2">D2</strain>
    </source>
</reference>
<keyword evidence="2" id="KW-1185">Reference proteome</keyword>
<dbReference type="Proteomes" id="UP001467690">
    <property type="component" value="Unassembled WGS sequence"/>
</dbReference>
<dbReference type="InterPro" id="IPR017850">
    <property type="entry name" value="Alkaline_phosphatase_core_sf"/>
</dbReference>
<dbReference type="Gene3D" id="3.40.720.10">
    <property type="entry name" value="Alkaline Phosphatase, subunit A"/>
    <property type="match status" value="1"/>
</dbReference>
<accession>A0ABV1RHM6</accession>
<dbReference type="CDD" id="cd16018">
    <property type="entry name" value="Enpp"/>
    <property type="match status" value="1"/>
</dbReference>
<name>A0ABV1RHM6_9ALTE</name>
<dbReference type="InterPro" id="IPR023116">
    <property type="entry name" value="Phosphonoacetate_hydro_insert"/>
</dbReference>
<evidence type="ECO:0000313" key="1">
    <source>
        <dbReference type="EMBL" id="MER2492451.1"/>
    </source>
</evidence>
<comment type="caution">
    <text evidence="1">The sequence shown here is derived from an EMBL/GenBank/DDBJ whole genome shotgun (WGS) entry which is preliminary data.</text>
</comment>
<sequence length="463" mass="52467">MSKPLVVLNIVALSPYMLGENTPNLNKLLSKGYSAHPLKEVFPAVTTTSQACMLTGKKPAEHGIVANGWYFKELAEVGFWKQANQLVQSDKIWDSLKATQPEFKVSKLFWWYNMYANVDASITPRPHYLADGGKIFDCYSTPAGLHQTIEQKIGTFPFFNFWGPKAGIGASKWIAKAASEEFRMHQPNLQLVYLPHLDYCLQKWGPDDKRIAKEVAAIDAVVGELMDGLAEFNPHYMIVSEYGITAVNKVVHLNRVLRRAGYIRVRETKGRENLDCGASTAFAVADHQCAHIYLNDQHQLAEVKQLIAEQEGVEQVLDKSEQAERGLAHERSGDLLVVSTSDAWFSYYFWLDDDKAPDYARTIDIHRKPGYDPVEMFIDPKIKFPLLKMIGKVLKKKLGFRMLMDVIPLTPELIKGSHGRLADDPQKGAILMLPNSLKESLPRNNNEYQMQDVYALIEKYFQQ</sequence>
<evidence type="ECO:0000313" key="2">
    <source>
        <dbReference type="Proteomes" id="UP001467690"/>
    </source>
</evidence>